<keyword evidence="4" id="KW-1185">Reference proteome</keyword>
<dbReference type="SMART" id="SM01017">
    <property type="entry name" value="Arrestin_C"/>
    <property type="match status" value="1"/>
</dbReference>
<dbReference type="STRING" id="48709.A0A1D2MNY0"/>
<dbReference type="Pfam" id="PF00339">
    <property type="entry name" value="Arrestin_N"/>
    <property type="match status" value="1"/>
</dbReference>
<dbReference type="GO" id="GO:0015031">
    <property type="term" value="P:protein transport"/>
    <property type="evidence" value="ECO:0007669"/>
    <property type="project" value="TreeGrafter"/>
</dbReference>
<comment type="similarity">
    <text evidence="1">Belongs to the arrestin family.</text>
</comment>
<dbReference type="PANTHER" id="PTHR11188">
    <property type="entry name" value="ARRESTIN DOMAIN CONTAINING PROTEIN"/>
    <property type="match status" value="1"/>
</dbReference>
<proteinExistence type="inferred from homology"/>
<dbReference type="Pfam" id="PF02752">
    <property type="entry name" value="Arrestin_C"/>
    <property type="match status" value="1"/>
</dbReference>
<dbReference type="InterPro" id="IPR011022">
    <property type="entry name" value="Arrestin_C-like"/>
</dbReference>
<dbReference type="EMBL" id="LJIJ01000764">
    <property type="protein sequence ID" value="ODM94713.1"/>
    <property type="molecule type" value="Genomic_DNA"/>
</dbReference>
<dbReference type="GO" id="GO:0005737">
    <property type="term" value="C:cytoplasm"/>
    <property type="evidence" value="ECO:0007669"/>
    <property type="project" value="TreeGrafter"/>
</dbReference>
<evidence type="ECO:0000313" key="3">
    <source>
        <dbReference type="EMBL" id="ODM94713.1"/>
    </source>
</evidence>
<dbReference type="InterPro" id="IPR014752">
    <property type="entry name" value="Arrestin-like_C"/>
</dbReference>
<sequence>MTIANYEIVLANSSNSYFAGQAVAGNVIVEVQEKPKLIHGIKLKLQGKAKTHWKEATSNRGATTHYTDEEAYIQEKVYLFGYDDNSDGNTHTLPTGKHIYPFSFILPESLPSSLTHKHGQVKYYLEATISRGQGITKPNYTCRLPFTVNAILDLNNEFGALHEAQISKEKNVCCFCCKSGPVGFDFKIFKSGFVPGEVVKFHADLFNHSTREVSTLLDLVQDLKFHAMGRTKTKSVQIITLEGPKLKPSETKEWKSDFDTTMGYDSVLRIPAVPPSRLDGCRIIEVTYYLKVKMDVKDAVTLKDYIPITVGTIPLREDFAELGGGELAGSQVEINVESDLTTVLLVPNYPDLPPPTYEEAITLSYSEPLEDDDLPPEYMAAVKFIPKYVTYSPRSAHVQQK</sequence>
<dbReference type="Proteomes" id="UP000094527">
    <property type="component" value="Unassembled WGS sequence"/>
</dbReference>
<evidence type="ECO:0000313" key="4">
    <source>
        <dbReference type="Proteomes" id="UP000094527"/>
    </source>
</evidence>
<dbReference type="InterPro" id="IPR050357">
    <property type="entry name" value="Arrestin_domain-protein"/>
</dbReference>
<evidence type="ECO:0000256" key="1">
    <source>
        <dbReference type="ARBA" id="ARBA00005298"/>
    </source>
</evidence>
<reference evidence="3 4" key="1">
    <citation type="journal article" date="2016" name="Genome Biol. Evol.">
        <title>Gene Family Evolution Reflects Adaptation to Soil Environmental Stressors in the Genome of the Collembolan Orchesella cincta.</title>
        <authorList>
            <person name="Faddeeva-Vakhrusheva A."/>
            <person name="Derks M.F."/>
            <person name="Anvar S.Y."/>
            <person name="Agamennone V."/>
            <person name="Suring W."/>
            <person name="Smit S."/>
            <person name="van Straalen N.M."/>
            <person name="Roelofs D."/>
        </authorList>
    </citation>
    <scope>NUCLEOTIDE SEQUENCE [LARGE SCALE GENOMIC DNA]</scope>
    <source>
        <tissue evidence="3">Mixed pool</tissue>
    </source>
</reference>
<dbReference type="OMA" id="FLEGCNI"/>
<evidence type="ECO:0000259" key="2">
    <source>
        <dbReference type="SMART" id="SM01017"/>
    </source>
</evidence>
<gene>
    <name evidence="3" type="ORF">Ocin01_11969</name>
</gene>
<accession>A0A1D2MNY0</accession>
<name>A0A1D2MNY0_ORCCI</name>
<dbReference type="SUPFAM" id="SSF81296">
    <property type="entry name" value="E set domains"/>
    <property type="match status" value="2"/>
</dbReference>
<dbReference type="OrthoDB" id="2333384at2759"/>
<organism evidence="3 4">
    <name type="scientific">Orchesella cincta</name>
    <name type="common">Springtail</name>
    <name type="synonym">Podura cincta</name>
    <dbReference type="NCBI Taxonomy" id="48709"/>
    <lineage>
        <taxon>Eukaryota</taxon>
        <taxon>Metazoa</taxon>
        <taxon>Ecdysozoa</taxon>
        <taxon>Arthropoda</taxon>
        <taxon>Hexapoda</taxon>
        <taxon>Collembola</taxon>
        <taxon>Entomobryomorpha</taxon>
        <taxon>Entomobryoidea</taxon>
        <taxon>Orchesellidae</taxon>
        <taxon>Orchesellinae</taxon>
        <taxon>Orchesella</taxon>
    </lineage>
</organism>
<feature type="domain" description="Arrestin C-terminal-like" evidence="2">
    <location>
        <begin position="178"/>
        <end position="315"/>
    </location>
</feature>
<protein>
    <submittedName>
        <fullName evidence="3">Arrestin domain-containing protein 3</fullName>
    </submittedName>
</protein>
<dbReference type="InterPro" id="IPR011021">
    <property type="entry name" value="Arrestin-like_N"/>
</dbReference>
<dbReference type="AlphaFoldDB" id="A0A1D2MNY0"/>
<dbReference type="Gene3D" id="2.60.40.640">
    <property type="match status" value="2"/>
</dbReference>
<dbReference type="InterPro" id="IPR014756">
    <property type="entry name" value="Ig_E-set"/>
</dbReference>
<dbReference type="PANTHER" id="PTHR11188:SF176">
    <property type="entry name" value="ARRESTIN DOMAIN-CONTAINING PROTEIN 1"/>
    <property type="match status" value="1"/>
</dbReference>
<comment type="caution">
    <text evidence="3">The sequence shown here is derived from an EMBL/GenBank/DDBJ whole genome shotgun (WGS) entry which is preliminary data.</text>
</comment>